<dbReference type="RefSeq" id="WP_042532379.1">
    <property type="nucleotide sequence ID" value="NZ_CP010827.1"/>
</dbReference>
<dbReference type="GO" id="GO:0005886">
    <property type="term" value="C:plasma membrane"/>
    <property type="evidence" value="ECO:0007669"/>
    <property type="project" value="UniProtKB-SubCell"/>
</dbReference>
<evidence type="ECO:0000313" key="9">
    <source>
        <dbReference type="Proteomes" id="UP000031890"/>
    </source>
</evidence>
<evidence type="ECO:0000256" key="1">
    <source>
        <dbReference type="ARBA" id="ARBA00004651"/>
    </source>
</evidence>
<feature type="transmembrane region" description="Helical" evidence="6">
    <location>
        <begin position="428"/>
        <end position="451"/>
    </location>
</feature>
<dbReference type="EMBL" id="CP010827">
    <property type="protein sequence ID" value="AJI79829.1"/>
    <property type="molecule type" value="Genomic_DNA"/>
</dbReference>
<dbReference type="STRING" id="161899.CSING_11670"/>
<dbReference type="OrthoDB" id="5118998at2"/>
<feature type="transmembrane region" description="Helical" evidence="6">
    <location>
        <begin position="242"/>
        <end position="264"/>
    </location>
</feature>
<evidence type="ECO:0000256" key="3">
    <source>
        <dbReference type="ARBA" id="ARBA00022692"/>
    </source>
</evidence>
<dbReference type="AlphaFoldDB" id="A0A0B6F3Q0"/>
<keyword evidence="3 6" id="KW-0812">Transmembrane</keyword>
<feature type="domain" description="ABC3 transporter permease C-terminal" evidence="7">
    <location>
        <begin position="88"/>
        <end position="200"/>
    </location>
</feature>
<feature type="transmembrane region" description="Helical" evidence="6">
    <location>
        <begin position="337"/>
        <end position="358"/>
    </location>
</feature>
<dbReference type="KEGG" id="csx:CSING_11670"/>
<comment type="subcellular location">
    <subcellularLocation>
        <location evidence="1">Cell membrane</location>
        <topology evidence="1">Multi-pass membrane protein</topology>
    </subcellularLocation>
</comment>
<dbReference type="InterPro" id="IPR003838">
    <property type="entry name" value="ABC3_permease_C"/>
</dbReference>
<feature type="transmembrane region" description="Helical" evidence="6">
    <location>
        <begin position="175"/>
        <end position="196"/>
    </location>
</feature>
<dbReference type="HOGENOM" id="CLU_019122_1_0_11"/>
<keyword evidence="2" id="KW-1003">Cell membrane</keyword>
<dbReference type="Pfam" id="PF02687">
    <property type="entry name" value="FtsX"/>
    <property type="match status" value="1"/>
</dbReference>
<evidence type="ECO:0000313" key="8">
    <source>
        <dbReference type="EMBL" id="AJI79829.1"/>
    </source>
</evidence>
<evidence type="ECO:0000256" key="5">
    <source>
        <dbReference type="ARBA" id="ARBA00023136"/>
    </source>
</evidence>
<feature type="transmembrane region" description="Helical" evidence="6">
    <location>
        <begin position="21"/>
        <end position="50"/>
    </location>
</feature>
<feature type="transmembrane region" description="Helical" evidence="6">
    <location>
        <begin position="217"/>
        <end position="236"/>
    </location>
</feature>
<evidence type="ECO:0000256" key="4">
    <source>
        <dbReference type="ARBA" id="ARBA00022989"/>
    </source>
</evidence>
<keyword evidence="5 6" id="KW-0472">Membrane</keyword>
<feature type="transmembrane region" description="Helical" evidence="6">
    <location>
        <begin position="298"/>
        <end position="317"/>
    </location>
</feature>
<feature type="transmembrane region" description="Helical" evidence="6">
    <location>
        <begin position="133"/>
        <end position="155"/>
    </location>
</feature>
<evidence type="ECO:0000259" key="7">
    <source>
        <dbReference type="Pfam" id="PF02687"/>
    </source>
</evidence>
<sequence>MNTATLVFDLQRESIRARSGTGIVSVLAIVSLTIGSAIAFLVAGGTWMFWERAQHVEDAAPALKEPFGNEIEFFLYSWFALALLACAFILPALFNLTAQAAVLGASGREQRLATLRLLGLSSRQVERMAIVETGLQAIIGIVLGGLISQLIAPVFTQLDFQMRSISLPEILLPWWGYLAVAGVLFLLAIGAALVGMRRVRVSPLGVAKRQMPAAYRWWRAIVFLVIVAVGGAFLFGKAGPPTAMVIVVMFGMLMSINLIAPFILQLGAHILSLFPGTAHFVACQRVAGNARPAWRRSAAIGFFGYLAGFLVTAPLGSDALALSLKEDPGTNVVFKDISTGVVLTLIFGFTLTTMSIILGQVSGIFEDKELIRSLDLMGVPRGFQFRSGALAVMGPVVGLSFFGFLFGGGIASLMFFSSVESSDVNVLARLLMAFGFLAVGWLVTLLAIVIVEPLRGYVLRTGRRKE</sequence>
<keyword evidence="4 6" id="KW-1133">Transmembrane helix</keyword>
<reference evidence="8 9" key="1">
    <citation type="journal article" date="2015" name="Genome Announc.">
        <title>Complete Genome Sequence and Annotation of Corynebacterium singulare DSM 44357, Isolated from a Human Semen Specimen.</title>
        <authorList>
            <person name="Merten M."/>
            <person name="Brinkrolf K."/>
            <person name="Albersmeier A."/>
            <person name="Kutter Y."/>
            <person name="Ruckert C."/>
            <person name="Tauch A."/>
        </authorList>
    </citation>
    <scope>NUCLEOTIDE SEQUENCE [LARGE SCALE GENOMIC DNA]</scope>
    <source>
        <strain evidence="8">IBS B52218</strain>
    </source>
</reference>
<evidence type="ECO:0000256" key="6">
    <source>
        <dbReference type="SAM" id="Phobius"/>
    </source>
</evidence>
<evidence type="ECO:0000256" key="2">
    <source>
        <dbReference type="ARBA" id="ARBA00022475"/>
    </source>
</evidence>
<accession>A0A0B6F3Q0</accession>
<feature type="transmembrane region" description="Helical" evidence="6">
    <location>
        <begin position="73"/>
        <end position="94"/>
    </location>
</feature>
<gene>
    <name evidence="8" type="ORF">CSING_11670</name>
</gene>
<protein>
    <submittedName>
        <fullName evidence="8">FtsX-like permease family</fullName>
    </submittedName>
</protein>
<proteinExistence type="predicted"/>
<dbReference type="Proteomes" id="UP000031890">
    <property type="component" value="Chromosome"/>
</dbReference>
<organism evidence="8 9">
    <name type="scientific">Corynebacterium singulare</name>
    <dbReference type="NCBI Taxonomy" id="161899"/>
    <lineage>
        <taxon>Bacteria</taxon>
        <taxon>Bacillati</taxon>
        <taxon>Actinomycetota</taxon>
        <taxon>Actinomycetes</taxon>
        <taxon>Mycobacteriales</taxon>
        <taxon>Corynebacteriaceae</taxon>
        <taxon>Corynebacterium</taxon>
    </lineage>
</organism>
<name>A0A0B6F3Q0_9CORY</name>
<feature type="transmembrane region" description="Helical" evidence="6">
    <location>
        <begin position="390"/>
        <end position="416"/>
    </location>
</feature>